<evidence type="ECO:0000256" key="4">
    <source>
        <dbReference type="ARBA" id="ARBA00022475"/>
    </source>
</evidence>
<feature type="transmembrane region" description="Helical" evidence="8">
    <location>
        <begin position="164"/>
        <end position="183"/>
    </location>
</feature>
<dbReference type="EMBL" id="JACXAI010000043">
    <property type="protein sequence ID" value="MBD1383091.1"/>
    <property type="molecule type" value="Genomic_DNA"/>
</dbReference>
<feature type="transmembrane region" description="Helical" evidence="8">
    <location>
        <begin position="371"/>
        <end position="390"/>
    </location>
</feature>
<feature type="domain" description="Major facilitator superfamily (MFS) profile" evidence="9">
    <location>
        <begin position="9"/>
        <end position="394"/>
    </location>
</feature>
<name>A0A926NSH5_9BACI</name>
<evidence type="ECO:0000256" key="8">
    <source>
        <dbReference type="RuleBase" id="RU365088"/>
    </source>
</evidence>
<dbReference type="InterPro" id="IPR020846">
    <property type="entry name" value="MFS_dom"/>
</dbReference>
<evidence type="ECO:0000256" key="6">
    <source>
        <dbReference type="ARBA" id="ARBA00022989"/>
    </source>
</evidence>
<gene>
    <name evidence="10" type="ORF">IC621_23085</name>
</gene>
<dbReference type="GO" id="GO:0005886">
    <property type="term" value="C:plasma membrane"/>
    <property type="evidence" value="ECO:0007669"/>
    <property type="project" value="UniProtKB-SubCell"/>
</dbReference>
<dbReference type="GO" id="GO:0042910">
    <property type="term" value="F:xenobiotic transmembrane transporter activity"/>
    <property type="evidence" value="ECO:0007669"/>
    <property type="project" value="InterPro"/>
</dbReference>
<feature type="transmembrane region" description="Helical" evidence="8">
    <location>
        <begin position="74"/>
        <end position="94"/>
    </location>
</feature>
<dbReference type="PRINTS" id="PR01035">
    <property type="entry name" value="TCRTETA"/>
</dbReference>
<dbReference type="PANTHER" id="PTHR23502">
    <property type="entry name" value="MAJOR FACILITATOR SUPERFAMILY"/>
    <property type="match status" value="1"/>
</dbReference>
<dbReference type="GO" id="GO:1990961">
    <property type="term" value="P:xenobiotic detoxification by transmembrane export across the plasma membrane"/>
    <property type="evidence" value="ECO:0007669"/>
    <property type="project" value="InterPro"/>
</dbReference>
<reference evidence="10" key="1">
    <citation type="submission" date="2020-09" db="EMBL/GenBank/DDBJ databases">
        <title>A novel bacterium of genus Bacillus, isolated from South China Sea.</title>
        <authorList>
            <person name="Huang H."/>
            <person name="Mo K."/>
            <person name="Hu Y."/>
        </authorList>
    </citation>
    <scope>NUCLEOTIDE SEQUENCE</scope>
    <source>
        <strain evidence="10">IB182487</strain>
    </source>
</reference>
<feature type="transmembrane region" description="Helical" evidence="8">
    <location>
        <begin position="212"/>
        <end position="231"/>
    </location>
</feature>
<comment type="caution">
    <text evidence="8">Lacks conserved residue(s) required for the propagation of feature annotation.</text>
</comment>
<feature type="transmembrane region" description="Helical" evidence="8">
    <location>
        <begin position="308"/>
        <end position="331"/>
    </location>
</feature>
<dbReference type="Proteomes" id="UP000626844">
    <property type="component" value="Unassembled WGS sequence"/>
</dbReference>
<accession>A0A926NSH5</accession>
<evidence type="ECO:0000256" key="7">
    <source>
        <dbReference type="ARBA" id="ARBA00023136"/>
    </source>
</evidence>
<dbReference type="InterPro" id="IPR001958">
    <property type="entry name" value="Tet-R_TetA/multi-R_MdtG-like"/>
</dbReference>
<keyword evidence="4 8" id="KW-1003">Cell membrane</keyword>
<feature type="transmembrane region" description="Helical" evidence="8">
    <location>
        <begin position="49"/>
        <end position="67"/>
    </location>
</feature>
<feature type="transmembrane region" description="Helical" evidence="8">
    <location>
        <begin position="282"/>
        <end position="302"/>
    </location>
</feature>
<organism evidence="10 11">
    <name type="scientific">Metabacillus arenae</name>
    <dbReference type="NCBI Taxonomy" id="2771434"/>
    <lineage>
        <taxon>Bacteria</taxon>
        <taxon>Bacillati</taxon>
        <taxon>Bacillota</taxon>
        <taxon>Bacilli</taxon>
        <taxon>Bacillales</taxon>
        <taxon>Bacillaceae</taxon>
        <taxon>Metabacillus</taxon>
    </lineage>
</organism>
<dbReference type="Gene3D" id="1.20.1720.10">
    <property type="entry name" value="Multidrug resistance protein D"/>
    <property type="match status" value="1"/>
</dbReference>
<dbReference type="SUPFAM" id="SSF103473">
    <property type="entry name" value="MFS general substrate transporter"/>
    <property type="match status" value="1"/>
</dbReference>
<keyword evidence="3 8" id="KW-0813">Transport</keyword>
<comment type="subcellular location">
    <subcellularLocation>
        <location evidence="1 8">Cell membrane</location>
        <topology evidence="1 8">Multi-pass membrane protein</topology>
    </subcellularLocation>
</comment>
<evidence type="ECO:0000313" key="10">
    <source>
        <dbReference type="EMBL" id="MBD1383091.1"/>
    </source>
</evidence>
<feature type="transmembrane region" description="Helical" evidence="8">
    <location>
        <begin position="100"/>
        <end position="121"/>
    </location>
</feature>
<keyword evidence="7 8" id="KW-0472">Membrane</keyword>
<evidence type="ECO:0000256" key="2">
    <source>
        <dbReference type="ARBA" id="ARBA00006236"/>
    </source>
</evidence>
<dbReference type="PROSITE" id="PS50850">
    <property type="entry name" value="MFS"/>
    <property type="match status" value="1"/>
</dbReference>
<keyword evidence="11" id="KW-1185">Reference proteome</keyword>
<evidence type="ECO:0000259" key="9">
    <source>
        <dbReference type="PROSITE" id="PS50850"/>
    </source>
</evidence>
<dbReference type="RefSeq" id="WP_191161907.1">
    <property type="nucleotide sequence ID" value="NZ_JACXAI010000043.1"/>
</dbReference>
<dbReference type="InterPro" id="IPR036259">
    <property type="entry name" value="MFS_trans_sf"/>
</dbReference>
<evidence type="ECO:0000313" key="11">
    <source>
        <dbReference type="Proteomes" id="UP000626844"/>
    </source>
</evidence>
<protein>
    <recommendedName>
        <fullName evidence="8">Bcr/CflA family efflux transporter</fullName>
    </recommendedName>
</protein>
<dbReference type="CDD" id="cd17320">
    <property type="entry name" value="MFS_MdfA_MDR_like"/>
    <property type="match status" value="1"/>
</dbReference>
<keyword evidence="5 8" id="KW-0812">Transmembrane</keyword>
<evidence type="ECO:0000256" key="1">
    <source>
        <dbReference type="ARBA" id="ARBA00004651"/>
    </source>
</evidence>
<dbReference type="NCBIfam" id="TIGR00710">
    <property type="entry name" value="efflux_Bcr_CflA"/>
    <property type="match status" value="1"/>
</dbReference>
<feature type="transmembrane region" description="Helical" evidence="8">
    <location>
        <begin position="133"/>
        <end position="152"/>
    </location>
</feature>
<dbReference type="AlphaFoldDB" id="A0A926NSH5"/>
<feature type="transmembrane region" description="Helical" evidence="8">
    <location>
        <begin position="251"/>
        <end position="270"/>
    </location>
</feature>
<dbReference type="PANTHER" id="PTHR23502:SF132">
    <property type="entry name" value="POLYAMINE TRANSPORTER 2-RELATED"/>
    <property type="match status" value="1"/>
</dbReference>
<sequence>MKSKNRLLLIFILITLVTIPQASIGLYIPSLPYMIKALNTNSSELQLTLSIYMIGYAMSTLICGILSDRYGRKPVIVTGLVTYLFATLLCLTANNVYMLIIGRFIQALGGCCGTVVARVMVKDVFDNKEQVRILTYLSTAIAVTPAIAPIIGGCLETYFGWRSGFLVLCLIALLAFILSIFGLKETNKNPDSNATNIFTILNNYKYLLTQRLFLAYSVSIGLAWCAYYSFIQSSSFVFQSVFKVTPTVYGAMYAIIIIGYIIGTAFTRRYSNKIGIDNVIKYESFIALGSSIVMLILTYFNLGIILSVLVPMTILMMGVGGIFPACQAAVMQPFTHIAGTASGLFFFIQMIFGAICGLILSSFHIHSQAPMVLTIVVSCLLLSISSLLLLPKKVDTLTSKEHSLGSG</sequence>
<evidence type="ECO:0000256" key="3">
    <source>
        <dbReference type="ARBA" id="ARBA00022448"/>
    </source>
</evidence>
<evidence type="ECO:0000256" key="5">
    <source>
        <dbReference type="ARBA" id="ARBA00022692"/>
    </source>
</evidence>
<dbReference type="InterPro" id="IPR004812">
    <property type="entry name" value="Efflux_drug-R_Bcr/CmlA"/>
</dbReference>
<comment type="similarity">
    <text evidence="2 8">Belongs to the major facilitator superfamily. Bcr/CmlA family.</text>
</comment>
<dbReference type="InterPro" id="IPR011701">
    <property type="entry name" value="MFS"/>
</dbReference>
<comment type="caution">
    <text evidence="10">The sequence shown here is derived from an EMBL/GenBank/DDBJ whole genome shotgun (WGS) entry which is preliminary data.</text>
</comment>
<keyword evidence="6 8" id="KW-1133">Transmembrane helix</keyword>
<feature type="transmembrane region" description="Helical" evidence="8">
    <location>
        <begin position="343"/>
        <end position="365"/>
    </location>
</feature>
<proteinExistence type="inferred from homology"/>
<dbReference type="Pfam" id="PF07690">
    <property type="entry name" value="MFS_1"/>
    <property type="match status" value="1"/>
</dbReference>